<dbReference type="Proteomes" id="UP001596113">
    <property type="component" value="Unassembled WGS sequence"/>
</dbReference>
<evidence type="ECO:0000313" key="2">
    <source>
        <dbReference type="EMBL" id="MFC5403019.1"/>
    </source>
</evidence>
<dbReference type="RefSeq" id="WP_378131995.1">
    <property type="nucleotide sequence ID" value="NZ_JBHSMI010000020.1"/>
</dbReference>
<accession>A0ABW0HPK9</accession>
<name>A0ABW0HPK9_9BACL</name>
<dbReference type="EMBL" id="JBHSMI010000020">
    <property type="protein sequence ID" value="MFC5403019.1"/>
    <property type="molecule type" value="Genomic_DNA"/>
</dbReference>
<evidence type="ECO:0000313" key="3">
    <source>
        <dbReference type="Proteomes" id="UP001596113"/>
    </source>
</evidence>
<sequence length="273" mass="29892">MNEMDTNAAVRKEPPKLSRRLAALAEWVPQGARFADIGTDHALLPVYLATNGDIVYAVAGDIHDGPVEAARKQVADAGLDGIVVVRKGDGLEVLEPGEVDAVTIAGMGGSLMARILEQGKNKLGAAKTLVLSPHVAEEAVRRWLVKMSYVLDRERLLEEEGVIYTLLRATKVEDANAAALANKRLYDAGKQASGNVQLSDSLLYDMGPHLLQEASPIFLKKWEQEIAKRERVILQLKHATAPEAAEKAREWEEDVREIQEVLSCLREAKQSSN</sequence>
<dbReference type="Gene3D" id="1.10.287.1890">
    <property type="match status" value="1"/>
</dbReference>
<dbReference type="Pfam" id="PF04816">
    <property type="entry name" value="TrmK"/>
    <property type="match status" value="1"/>
</dbReference>
<protein>
    <submittedName>
        <fullName evidence="2">tRNA (Adenine(22)-N(1))-methyltransferase</fullName>
    </submittedName>
</protein>
<dbReference type="PANTHER" id="PTHR38451:SF1">
    <property type="entry name" value="TRNA (ADENINE(22)-N(1))-METHYLTRANSFERASE"/>
    <property type="match status" value="1"/>
</dbReference>
<keyword evidence="1" id="KW-0175">Coiled coil</keyword>
<comment type="caution">
    <text evidence="2">The sequence shown here is derived from an EMBL/GenBank/DDBJ whole genome shotgun (WGS) entry which is preliminary data.</text>
</comment>
<feature type="coiled-coil region" evidence="1">
    <location>
        <begin position="219"/>
        <end position="268"/>
    </location>
</feature>
<reference evidence="3" key="1">
    <citation type="journal article" date="2019" name="Int. J. Syst. Evol. Microbiol.">
        <title>The Global Catalogue of Microorganisms (GCM) 10K type strain sequencing project: providing services to taxonomists for standard genome sequencing and annotation.</title>
        <authorList>
            <consortium name="The Broad Institute Genomics Platform"/>
            <consortium name="The Broad Institute Genome Sequencing Center for Infectious Disease"/>
            <person name="Wu L."/>
            <person name="Ma J."/>
        </authorList>
    </citation>
    <scope>NUCLEOTIDE SEQUENCE [LARGE SCALE GENOMIC DNA]</scope>
    <source>
        <strain evidence="3">CGMCC 1.18575</strain>
    </source>
</reference>
<dbReference type="PANTHER" id="PTHR38451">
    <property type="entry name" value="TRNA (ADENINE(22)-N(1))-METHYLTRANSFERASE"/>
    <property type="match status" value="1"/>
</dbReference>
<keyword evidence="3" id="KW-1185">Reference proteome</keyword>
<dbReference type="PIRSF" id="PIRSF018637">
    <property type="entry name" value="TrmK"/>
    <property type="match status" value="1"/>
</dbReference>
<dbReference type="SUPFAM" id="SSF53335">
    <property type="entry name" value="S-adenosyl-L-methionine-dependent methyltransferases"/>
    <property type="match status" value="1"/>
</dbReference>
<dbReference type="Gene3D" id="3.40.50.150">
    <property type="entry name" value="Vaccinia Virus protein VP39"/>
    <property type="match status" value="1"/>
</dbReference>
<dbReference type="InterPro" id="IPR029063">
    <property type="entry name" value="SAM-dependent_MTases_sf"/>
</dbReference>
<organism evidence="2 3">
    <name type="scientific">Cohnella soli</name>
    <dbReference type="NCBI Taxonomy" id="425005"/>
    <lineage>
        <taxon>Bacteria</taxon>
        <taxon>Bacillati</taxon>
        <taxon>Bacillota</taxon>
        <taxon>Bacilli</taxon>
        <taxon>Bacillales</taxon>
        <taxon>Paenibacillaceae</taxon>
        <taxon>Cohnella</taxon>
    </lineage>
</organism>
<gene>
    <name evidence="2" type="ORF">ACFPOF_09780</name>
</gene>
<evidence type="ECO:0000256" key="1">
    <source>
        <dbReference type="SAM" id="Coils"/>
    </source>
</evidence>
<proteinExistence type="predicted"/>
<dbReference type="InterPro" id="IPR006901">
    <property type="entry name" value="TrmK"/>
</dbReference>